<dbReference type="PROSITE" id="PS51371">
    <property type="entry name" value="CBS"/>
    <property type="match status" value="1"/>
</dbReference>
<sequence length="353" mass="38100">MTGGGDITGNLITPDTPLLAAIERMDAVRKKLLIVVDGDGRLLGTVSDGDIRRGLMRRLSMEDAVSAVMNVAPVALRLDGSEAEARVRLADRGVSLAPVLDRNDRVVGLYPDAVSAGTQRDNLVVIMAGGRGVRLAPLTQTCPKPMLKVAGRPLLETIIERLQAQGFHRFRLAVNYLAEIIEDHFGDGSGMGVEIRYLREDHPRGTAGALSLVADPIIQPMLVMNGDVLTRMAFGDLVDFHIENRAVATLCVREHAFQAPHGVAEVDGVRMTALREKPTFRWLANAGVYCLDGSVLSRVPAEGPYDMPELLASLAAEGAMVGAYPIHEYWLDIGRPPDFESAQSDFGAVFDPA</sequence>
<dbReference type="Proteomes" id="UP000215595">
    <property type="component" value="Unassembled WGS sequence"/>
</dbReference>
<dbReference type="Gene3D" id="3.10.580.10">
    <property type="entry name" value="CBS-domain"/>
    <property type="match status" value="1"/>
</dbReference>
<dbReference type="InterPro" id="IPR046342">
    <property type="entry name" value="CBS_dom_sf"/>
</dbReference>
<dbReference type="SUPFAM" id="SSF54631">
    <property type="entry name" value="CBS-domain pair"/>
    <property type="match status" value="1"/>
</dbReference>
<reference evidence="3 4" key="1">
    <citation type="submission" date="2017-03" db="EMBL/GenBank/DDBJ databases">
        <title>Lifting the veil on microbial sulfur biogeochemistry in mining wastewaters.</title>
        <authorList>
            <person name="Kantor R.S."/>
            <person name="Colenbrander Nelson T."/>
            <person name="Marshall S."/>
            <person name="Bennett D."/>
            <person name="Apte S."/>
            <person name="Camacho D."/>
            <person name="Thomas B.C."/>
            <person name="Warren L.A."/>
            <person name="Banfield J.F."/>
        </authorList>
    </citation>
    <scope>NUCLEOTIDE SEQUENCE [LARGE SCALE GENOMIC DNA]</scope>
    <source>
        <strain evidence="3">32-69-9</strain>
    </source>
</reference>
<evidence type="ECO:0000313" key="3">
    <source>
        <dbReference type="EMBL" id="OYX31730.1"/>
    </source>
</evidence>
<dbReference type="InterPro" id="IPR029044">
    <property type="entry name" value="Nucleotide-diphossugar_trans"/>
</dbReference>
<name>A0A258FGN0_9CAUL</name>
<accession>A0A258FGN0</accession>
<dbReference type="AlphaFoldDB" id="A0A258FGN0"/>
<dbReference type="CDD" id="cd06426">
    <property type="entry name" value="NTP_transferase_like_2"/>
    <property type="match status" value="1"/>
</dbReference>
<dbReference type="SUPFAM" id="SSF53448">
    <property type="entry name" value="Nucleotide-diphospho-sugar transferases"/>
    <property type="match status" value="1"/>
</dbReference>
<dbReference type="InterPro" id="IPR005835">
    <property type="entry name" value="NTP_transferase_dom"/>
</dbReference>
<dbReference type="Gene3D" id="3.90.550.10">
    <property type="entry name" value="Spore Coat Polysaccharide Biosynthesis Protein SpsA, Chain A"/>
    <property type="match status" value="1"/>
</dbReference>
<proteinExistence type="predicted"/>
<dbReference type="InterPro" id="IPR050486">
    <property type="entry name" value="Mannose-1P_guanyltransferase"/>
</dbReference>
<evidence type="ECO:0000313" key="4">
    <source>
        <dbReference type="Proteomes" id="UP000215595"/>
    </source>
</evidence>
<gene>
    <name evidence="3" type="ORF">B7Z01_12275</name>
</gene>
<evidence type="ECO:0000256" key="1">
    <source>
        <dbReference type="PROSITE-ProRule" id="PRU00703"/>
    </source>
</evidence>
<keyword evidence="1" id="KW-0129">CBS domain</keyword>
<feature type="domain" description="CBS" evidence="2">
    <location>
        <begin position="1"/>
        <end position="61"/>
    </location>
</feature>
<dbReference type="Pfam" id="PF00571">
    <property type="entry name" value="CBS"/>
    <property type="match status" value="1"/>
</dbReference>
<evidence type="ECO:0000259" key="2">
    <source>
        <dbReference type="PROSITE" id="PS51371"/>
    </source>
</evidence>
<dbReference type="Pfam" id="PF00483">
    <property type="entry name" value="NTP_transferase"/>
    <property type="match status" value="1"/>
</dbReference>
<comment type="caution">
    <text evidence="3">The sequence shown here is derived from an EMBL/GenBank/DDBJ whole genome shotgun (WGS) entry which is preliminary data.</text>
</comment>
<dbReference type="InterPro" id="IPR000644">
    <property type="entry name" value="CBS_dom"/>
</dbReference>
<organism evidence="3 4">
    <name type="scientific">Brevundimonas subvibrioides</name>
    <dbReference type="NCBI Taxonomy" id="74313"/>
    <lineage>
        <taxon>Bacteria</taxon>
        <taxon>Pseudomonadati</taxon>
        <taxon>Pseudomonadota</taxon>
        <taxon>Alphaproteobacteria</taxon>
        <taxon>Caulobacterales</taxon>
        <taxon>Caulobacteraceae</taxon>
        <taxon>Brevundimonas</taxon>
    </lineage>
</organism>
<dbReference type="EMBL" id="NCEB01000029">
    <property type="protein sequence ID" value="OYX31730.1"/>
    <property type="molecule type" value="Genomic_DNA"/>
</dbReference>
<dbReference type="PANTHER" id="PTHR22572">
    <property type="entry name" value="SUGAR-1-PHOSPHATE GUANYL TRANSFERASE"/>
    <property type="match status" value="1"/>
</dbReference>
<protein>
    <recommendedName>
        <fullName evidence="2">CBS domain-containing protein</fullName>
    </recommendedName>
</protein>